<dbReference type="SUPFAM" id="SSF50998">
    <property type="entry name" value="Quinoprotein alcohol dehydrogenase-like"/>
    <property type="match status" value="1"/>
</dbReference>
<dbReference type="InterPro" id="IPR005084">
    <property type="entry name" value="CBM6"/>
</dbReference>
<dbReference type="Gene3D" id="2.60.120.260">
    <property type="entry name" value="Galactose-binding domain-like"/>
    <property type="match status" value="3"/>
</dbReference>
<dbReference type="EMBL" id="CM001555">
    <property type="protein sequence ID" value="EJG07057.1"/>
    <property type="molecule type" value="Genomic_DNA"/>
</dbReference>
<dbReference type="PROSITE" id="PS51175">
    <property type="entry name" value="CBM6"/>
    <property type="match status" value="2"/>
</dbReference>
<evidence type="ECO:0000313" key="4">
    <source>
        <dbReference type="Proteomes" id="UP000005095"/>
    </source>
</evidence>
<dbReference type="InterPro" id="IPR006584">
    <property type="entry name" value="Cellulose-bd_IV"/>
</dbReference>
<dbReference type="Proteomes" id="UP000005095">
    <property type="component" value="Chromosome"/>
</dbReference>
<dbReference type="PANTHER" id="PTHR42754">
    <property type="entry name" value="ENDOGLUCANASE"/>
    <property type="match status" value="1"/>
</dbReference>
<dbReference type="OrthoDB" id="98274at2157"/>
<dbReference type="Pfam" id="PF18099">
    <property type="entry name" value="CBM_35_2"/>
    <property type="match status" value="2"/>
</dbReference>
<protein>
    <submittedName>
        <fullName evidence="3">Carbohydrate binding family 6</fullName>
    </submittedName>
</protein>
<dbReference type="RefSeq" id="WP_004038691.1">
    <property type="nucleotide sequence ID" value="NZ_CM001555.1"/>
</dbReference>
<dbReference type="STRING" id="28892.Metli_1100"/>
<dbReference type="AlphaFoldDB" id="J1L1Z6"/>
<dbReference type="GO" id="GO:0030246">
    <property type="term" value="F:carbohydrate binding"/>
    <property type="evidence" value="ECO:0007669"/>
    <property type="project" value="InterPro"/>
</dbReference>
<name>J1L1Z6_9EURY</name>
<proteinExistence type="predicted"/>
<gene>
    <name evidence="3" type="ORF">Metli_1100</name>
</gene>
<reference evidence="3 4" key="1">
    <citation type="submission" date="2011-08" db="EMBL/GenBank/DDBJ databases">
        <title>The complete genome of Methanofollis liminatans DSM 4140.</title>
        <authorList>
            <consortium name="US DOE Joint Genome Institute (JGI-PGF)"/>
            <person name="Lucas S."/>
            <person name="Han J."/>
            <person name="Lapidus A."/>
            <person name="Bruce D."/>
            <person name="Goodwin L."/>
            <person name="Pitluck S."/>
            <person name="Peters L."/>
            <person name="Kyrpides N."/>
            <person name="Mavromatis K."/>
            <person name="Ivanova N."/>
            <person name="Mikhailova N."/>
            <person name="Lu M."/>
            <person name="Detter J.C."/>
            <person name="Tapia R."/>
            <person name="Han C."/>
            <person name="Land M."/>
            <person name="Hauser L."/>
            <person name="Markowitz V."/>
            <person name="Cheng J.-F."/>
            <person name="Hugenholtz P."/>
            <person name="Woyke T."/>
            <person name="Wu D."/>
            <person name="Spring S."/>
            <person name="Schuler E."/>
            <person name="Brambilla E."/>
            <person name="Klenk H.-P."/>
            <person name="Eisen J.A."/>
        </authorList>
    </citation>
    <scope>NUCLEOTIDE SEQUENCE [LARGE SCALE GENOMIC DNA]</scope>
    <source>
        <strain evidence="3 4">DSM 4140</strain>
    </source>
</reference>
<dbReference type="PATRIC" id="fig|28892.9.peg.1187"/>
<feature type="domain" description="CBM6" evidence="2">
    <location>
        <begin position="64"/>
        <end position="200"/>
    </location>
</feature>
<dbReference type="HOGENOM" id="CLU_346030_0_0_2"/>
<accession>J1L1Z6</accession>
<dbReference type="InterPro" id="IPR041342">
    <property type="entry name" value="CBM35"/>
</dbReference>
<keyword evidence="4" id="KW-1185">Reference proteome</keyword>
<dbReference type="InterPro" id="IPR011047">
    <property type="entry name" value="Quinoprotein_ADH-like_sf"/>
</dbReference>
<feature type="domain" description="CBM6" evidence="2">
    <location>
        <begin position="213"/>
        <end position="354"/>
    </location>
</feature>
<evidence type="ECO:0000259" key="2">
    <source>
        <dbReference type="PROSITE" id="PS51175"/>
    </source>
</evidence>
<dbReference type="SMART" id="SM00606">
    <property type="entry name" value="CBD_IV"/>
    <property type="match status" value="2"/>
</dbReference>
<dbReference type="PANTHER" id="PTHR42754:SF1">
    <property type="entry name" value="LIPOPROTEIN"/>
    <property type="match status" value="1"/>
</dbReference>
<evidence type="ECO:0000256" key="1">
    <source>
        <dbReference type="ARBA" id="ARBA00022729"/>
    </source>
</evidence>
<sequence length="816" mass="86524">MKHLAQRIVFIGVLLLVLLGLSVASAGAYDAGEVTGSDRMIAAPAASGGDMAGLQAIPGQILAADYDEGGEGVAYHDTTSGNIDSNPSLYRGDDVDIGIRDWDSDPLITNTAAGEWLRYTVDVAEAGTYDVEYFLYTTQAGCTLALDVDGVPAHQIAVPEASSWRTAIRVKGVATFPAAGEHELVLQVSGDMNLNGMTFSKKPSVPPTLEIPGRILAADYDEGGEGVAYHDTTPGNIDSNPSSYRDDDVDIGIRDWDADPLITNTAAGEWLRYTVDVAEAGTYDVEYFLYTTQAGCTLALDVDGASAHQIAVPEASSWRTPIQVKGQVTFPTAGEHKLILRVSGDMNLNGMTFTGEGSVSLDIPGRILAADYDAGGEGIAYHDTTPGNIDSNPSSYRNDDVDIGIRDWDADPLITNTAAGEWLRYTVDVAEAGTYDVEYFLYTTQAGCTLALDVGGNHGGYDIWVVKMDANGTVAWQRCLGGSGTDVARNAHPTVDGGYIIGGQTNSTDGDLSGNHGKADIWLVKMDSGGNVSWQRCLGGSNYEDISNVCQTSDGGYILTGETDSNDGDVSGYHDRNDTWLVKIDPDGLIEWEKSFGPIMINTCAQQTDDGGYVLCGWCWEGHGMFDGYVLKVDATGALEWQSYLGGYCRDYVSSIRQTGDGGYIAAGSTESSDIDGYHLDPENYDSIPDAMAVKINATGALEWQRGLGGYDSDTFRCVEQAADGGYILAGYTDSNDGDVGGNHGGLWDGWAVKLDSSGELEWQRCLGGSGDDKVQSVGQTSDGGYILAGSTDSNDGDVSGNHGASDIWVAKLENA</sequence>
<organism evidence="3 4">
    <name type="scientific">Methanofollis liminatans DSM 4140</name>
    <dbReference type="NCBI Taxonomy" id="28892"/>
    <lineage>
        <taxon>Archaea</taxon>
        <taxon>Methanobacteriati</taxon>
        <taxon>Methanobacteriota</taxon>
        <taxon>Stenosarchaea group</taxon>
        <taxon>Methanomicrobia</taxon>
        <taxon>Methanomicrobiales</taxon>
        <taxon>Methanomicrobiaceae</taxon>
        <taxon>Methanofollis</taxon>
    </lineage>
</organism>
<keyword evidence="1" id="KW-0732">Signal</keyword>
<dbReference type="InterPro" id="IPR008979">
    <property type="entry name" value="Galactose-bd-like_sf"/>
</dbReference>
<evidence type="ECO:0000313" key="3">
    <source>
        <dbReference type="EMBL" id="EJG07057.1"/>
    </source>
</evidence>
<dbReference type="CDD" id="cd04080">
    <property type="entry name" value="CBM6_cellulase-like"/>
    <property type="match status" value="3"/>
</dbReference>
<dbReference type="SUPFAM" id="SSF49785">
    <property type="entry name" value="Galactose-binding domain-like"/>
    <property type="match status" value="2"/>
</dbReference>